<dbReference type="FunCoup" id="Q6CLI3">
    <property type="interactions" value="184"/>
</dbReference>
<dbReference type="KEGG" id="kla:KLLA0_F02794g"/>
<feature type="signal peptide" evidence="3">
    <location>
        <begin position="1"/>
        <end position="16"/>
    </location>
</feature>
<reference evidence="5 6" key="1">
    <citation type="journal article" date="2004" name="Nature">
        <title>Genome evolution in yeasts.</title>
        <authorList>
            <consortium name="Genolevures"/>
            <person name="Dujon B."/>
            <person name="Sherman D."/>
            <person name="Fischer G."/>
            <person name="Durrens P."/>
            <person name="Casaregola S."/>
            <person name="Lafontaine I."/>
            <person name="de Montigny J."/>
            <person name="Marck C."/>
            <person name="Neuveglise C."/>
            <person name="Talla E."/>
            <person name="Goffard N."/>
            <person name="Frangeul L."/>
            <person name="Aigle M."/>
            <person name="Anthouard V."/>
            <person name="Babour A."/>
            <person name="Barbe V."/>
            <person name="Barnay S."/>
            <person name="Blanchin S."/>
            <person name="Beckerich J.M."/>
            <person name="Beyne E."/>
            <person name="Bleykasten C."/>
            <person name="Boisrame A."/>
            <person name="Boyer J."/>
            <person name="Cattolico L."/>
            <person name="Confanioleri F."/>
            <person name="de Daruvar A."/>
            <person name="Despons L."/>
            <person name="Fabre E."/>
            <person name="Fairhead C."/>
            <person name="Ferry-Dumazet H."/>
            <person name="Groppi A."/>
            <person name="Hantraye F."/>
            <person name="Hennequin C."/>
            <person name="Jauniaux N."/>
            <person name="Joyet P."/>
            <person name="Kachouri R."/>
            <person name="Kerrest A."/>
            <person name="Koszul R."/>
            <person name="Lemaire M."/>
            <person name="Lesur I."/>
            <person name="Ma L."/>
            <person name="Muller H."/>
            <person name="Nicaud J.M."/>
            <person name="Nikolski M."/>
            <person name="Oztas S."/>
            <person name="Ozier-Kalogeropoulos O."/>
            <person name="Pellenz S."/>
            <person name="Potier S."/>
            <person name="Richard G.F."/>
            <person name="Straub M.L."/>
            <person name="Suleau A."/>
            <person name="Swennene D."/>
            <person name="Tekaia F."/>
            <person name="Wesolowski-Louvel M."/>
            <person name="Westhof E."/>
            <person name="Wirth B."/>
            <person name="Zeniou-Meyer M."/>
            <person name="Zivanovic I."/>
            <person name="Bolotin-Fukuhara M."/>
            <person name="Thierry A."/>
            <person name="Bouchier C."/>
            <person name="Caudron B."/>
            <person name="Scarpelli C."/>
            <person name="Gaillardin C."/>
            <person name="Weissenbach J."/>
            <person name="Wincker P."/>
            <person name="Souciet J.L."/>
        </authorList>
    </citation>
    <scope>NUCLEOTIDE SEQUENCE [LARGE SCALE GENOMIC DNA]</scope>
    <source>
        <strain evidence="6">ATCC 8585 / CBS 2359 / DSM 70799 / NBRC 1267 / NRRL Y-1140 / WM37</strain>
    </source>
</reference>
<dbReference type="CDD" id="cd02961">
    <property type="entry name" value="PDI_a_family"/>
    <property type="match status" value="1"/>
</dbReference>
<dbReference type="HOGENOM" id="CLU_087689_0_0_1"/>
<dbReference type="InterPro" id="IPR036249">
    <property type="entry name" value="Thioredoxin-like_sf"/>
</dbReference>
<feature type="domain" description="Thioredoxin" evidence="4">
    <location>
        <begin position="7"/>
        <end position="176"/>
    </location>
</feature>
<evidence type="ECO:0000259" key="4">
    <source>
        <dbReference type="PROSITE" id="PS51352"/>
    </source>
</evidence>
<dbReference type="EMBL" id="CR382126">
    <property type="protein sequence ID" value="CAG97914.1"/>
    <property type="molecule type" value="Genomic_DNA"/>
</dbReference>
<dbReference type="STRING" id="284590.Q6CLI3"/>
<comment type="similarity">
    <text evidence="1">Belongs to the protein disulfide isomerase family.</text>
</comment>
<feature type="chain" id="PRO_5004271564" evidence="3">
    <location>
        <begin position="17"/>
        <end position="260"/>
    </location>
</feature>
<proteinExistence type="inferred from homology"/>
<dbReference type="Proteomes" id="UP000000598">
    <property type="component" value="Chromosome F"/>
</dbReference>
<dbReference type="GO" id="GO:0006457">
    <property type="term" value="P:protein folding"/>
    <property type="evidence" value="ECO:0007669"/>
    <property type="project" value="TreeGrafter"/>
</dbReference>
<dbReference type="InterPro" id="IPR051063">
    <property type="entry name" value="PDI"/>
</dbReference>
<evidence type="ECO:0000256" key="2">
    <source>
        <dbReference type="ARBA" id="ARBA00022729"/>
    </source>
</evidence>
<dbReference type="Pfam" id="PF00085">
    <property type="entry name" value="Thioredoxin"/>
    <property type="match status" value="1"/>
</dbReference>
<name>Q6CLI3_KLULA</name>
<sequence length="260" mass="29893">MKILLCLSLIATVALAIVESVTSLDQFYGVVNNFNATNPTYTVVKYYTNWCSHCKKLKPVFEQLSESSVLSEVDIVDPALTSGINFAFFEVDCELFGNMLCKRLDGFPAVEIIKPLRSELNVTRLEDPRGWIDRLLDTITNAGYDLTWTLDTDRIVTFNGRRNLDVFERFVQAVVTSDQWDRVLQLIVNDNCSDKDELCEDGREYFLKMNDETNCAEKIADIENEMKDLKDVPKDLMLRYMILNKISELNNEEPLEQDEL</sequence>
<evidence type="ECO:0000256" key="3">
    <source>
        <dbReference type="SAM" id="SignalP"/>
    </source>
</evidence>
<dbReference type="InParanoid" id="Q6CLI3"/>
<evidence type="ECO:0000256" key="1">
    <source>
        <dbReference type="ARBA" id="ARBA00006347"/>
    </source>
</evidence>
<dbReference type="OMA" id="KYYTSWC"/>
<dbReference type="PaxDb" id="284590-Q6CLI3"/>
<protein>
    <submittedName>
        <fullName evidence="5">KLLA0F02794p</fullName>
    </submittedName>
</protein>
<dbReference type="PANTHER" id="PTHR45672">
    <property type="entry name" value="PROTEIN DISULFIDE-ISOMERASE C17H9.14C-RELATED"/>
    <property type="match status" value="1"/>
</dbReference>
<evidence type="ECO:0000313" key="5">
    <source>
        <dbReference type="EMBL" id="CAG97914.1"/>
    </source>
</evidence>
<dbReference type="eggNOG" id="KOG0191">
    <property type="taxonomic scope" value="Eukaryota"/>
</dbReference>
<dbReference type="PANTHER" id="PTHR45672:SF3">
    <property type="entry name" value="THIOREDOXIN DOMAIN-CONTAINING PROTEIN 5"/>
    <property type="match status" value="1"/>
</dbReference>
<keyword evidence="6" id="KW-1185">Reference proteome</keyword>
<dbReference type="GO" id="GO:0005783">
    <property type="term" value="C:endoplasmic reticulum"/>
    <property type="evidence" value="ECO:0007669"/>
    <property type="project" value="TreeGrafter"/>
</dbReference>
<organism evidence="5 6">
    <name type="scientific">Kluyveromyces lactis (strain ATCC 8585 / CBS 2359 / DSM 70799 / NBRC 1267 / NRRL Y-1140 / WM37)</name>
    <name type="common">Yeast</name>
    <name type="synonym">Candida sphaerica</name>
    <dbReference type="NCBI Taxonomy" id="284590"/>
    <lineage>
        <taxon>Eukaryota</taxon>
        <taxon>Fungi</taxon>
        <taxon>Dikarya</taxon>
        <taxon>Ascomycota</taxon>
        <taxon>Saccharomycotina</taxon>
        <taxon>Saccharomycetes</taxon>
        <taxon>Saccharomycetales</taxon>
        <taxon>Saccharomycetaceae</taxon>
        <taxon>Kluyveromyces</taxon>
    </lineage>
</organism>
<gene>
    <name evidence="5" type="ORF">KLLA0_F02794g</name>
</gene>
<dbReference type="InterPro" id="IPR013766">
    <property type="entry name" value="Thioredoxin_domain"/>
</dbReference>
<dbReference type="GO" id="GO:0003756">
    <property type="term" value="F:protein disulfide isomerase activity"/>
    <property type="evidence" value="ECO:0007669"/>
    <property type="project" value="TreeGrafter"/>
</dbReference>
<dbReference type="Gene3D" id="3.40.30.10">
    <property type="entry name" value="Glutaredoxin"/>
    <property type="match status" value="1"/>
</dbReference>
<dbReference type="AlphaFoldDB" id="Q6CLI3"/>
<evidence type="ECO:0000313" key="6">
    <source>
        <dbReference type="Proteomes" id="UP000000598"/>
    </source>
</evidence>
<dbReference type="PROSITE" id="PS51352">
    <property type="entry name" value="THIOREDOXIN_2"/>
    <property type="match status" value="1"/>
</dbReference>
<accession>Q6CLI3</accession>
<dbReference type="SUPFAM" id="SSF52833">
    <property type="entry name" value="Thioredoxin-like"/>
    <property type="match status" value="1"/>
</dbReference>
<keyword evidence="2 3" id="KW-0732">Signal</keyword>